<reference evidence="1" key="1">
    <citation type="submission" date="2020-11" db="EMBL/GenBank/DDBJ databases">
        <title>Multidrug resistant novel bacterium Savagea serpentis sp. nov., isolated from the scats of a vine snake (Ahaetulla nasuta).</title>
        <authorList>
            <person name="Venkata Ramana V."/>
            <person name="Vikas Patil S."/>
            <person name="Yogita Lugani V."/>
        </authorList>
    </citation>
    <scope>NUCLEOTIDE SEQUENCE</scope>
    <source>
        <strain evidence="1">SN6</strain>
    </source>
</reference>
<evidence type="ECO:0000313" key="2">
    <source>
        <dbReference type="Proteomes" id="UP000622653"/>
    </source>
</evidence>
<name>A0A8J7G9Y1_9BACL</name>
<dbReference type="EMBL" id="JADKPV010000001">
    <property type="protein sequence ID" value="MBF4500894.1"/>
    <property type="molecule type" value="Genomic_DNA"/>
</dbReference>
<dbReference type="Proteomes" id="UP000622653">
    <property type="component" value="Unassembled WGS sequence"/>
</dbReference>
<evidence type="ECO:0000313" key="1">
    <source>
        <dbReference type="EMBL" id="MBF4500894.1"/>
    </source>
</evidence>
<comment type="caution">
    <text evidence="1">The sequence shown here is derived from an EMBL/GenBank/DDBJ whole genome shotgun (WGS) entry which is preliminary data.</text>
</comment>
<dbReference type="AlphaFoldDB" id="A0A8J7G9Y1"/>
<protein>
    <submittedName>
        <fullName evidence="1">Uncharacterized protein</fullName>
    </submittedName>
</protein>
<gene>
    <name evidence="1" type="ORF">IRY55_05895</name>
</gene>
<dbReference type="RefSeq" id="WP_194562308.1">
    <property type="nucleotide sequence ID" value="NZ_JADKPV010000001.1"/>
</dbReference>
<accession>A0A8J7G9Y1</accession>
<sequence>MSFDALTDVTLKKEALHRYVRLTKEVKRMTIAVNHGALIRKHRVESVLTEQPFEQKIPQKMREIDKILKEREIEAHWKRYPEEKLLQELEQLERDVENMRLFDLRGRARASLRKIQIKNELNLKK</sequence>
<proteinExistence type="predicted"/>
<keyword evidence="2" id="KW-1185">Reference proteome</keyword>
<organism evidence="1 2">
    <name type="scientific">Savagea serpentis</name>
    <dbReference type="NCBI Taxonomy" id="2785297"/>
    <lineage>
        <taxon>Bacteria</taxon>
        <taxon>Bacillati</taxon>
        <taxon>Bacillota</taxon>
        <taxon>Bacilli</taxon>
        <taxon>Bacillales</taxon>
        <taxon>Caryophanaceae</taxon>
        <taxon>Savagea</taxon>
    </lineage>
</organism>